<dbReference type="GO" id="GO:0005525">
    <property type="term" value="F:GTP binding"/>
    <property type="evidence" value="ECO:0007669"/>
    <property type="project" value="InterPro"/>
</dbReference>
<dbReference type="InterPro" id="IPR016496">
    <property type="entry name" value="GTPase_HflX"/>
</dbReference>
<sequence>PSTVIAAFRATLEEIVEADLLLHVIDVTHKCCVEQAHVVTKTLDDIGVSNIPIITVLNKTDLLIDMKLPDKIYNSFPDALPISGISGYGIPKLVASIQKYLKASTVEMTVSLPYRNGDLISVFHKYGIAVNATPGEESVKLSGELPASVAQRFRKYRCQ</sequence>
<feature type="non-terminal residue" evidence="1">
    <location>
        <position position="1"/>
    </location>
</feature>
<proteinExistence type="predicted"/>
<dbReference type="InterPro" id="IPR027417">
    <property type="entry name" value="P-loop_NTPase"/>
</dbReference>
<dbReference type="AlphaFoldDB" id="A0A382QJ08"/>
<evidence type="ECO:0000313" key="1">
    <source>
        <dbReference type="EMBL" id="SVC85499.1"/>
    </source>
</evidence>
<gene>
    <name evidence="1" type="ORF">METZ01_LOCUS338353</name>
</gene>
<dbReference type="SUPFAM" id="SSF52540">
    <property type="entry name" value="P-loop containing nucleoside triphosphate hydrolases"/>
    <property type="match status" value="1"/>
</dbReference>
<name>A0A382QJ08_9ZZZZ</name>
<dbReference type="PANTHER" id="PTHR10229:SF0">
    <property type="entry name" value="GTP-BINDING PROTEIN 6-RELATED"/>
    <property type="match status" value="1"/>
</dbReference>
<protein>
    <recommendedName>
        <fullName evidence="2">Hflx-type G domain-containing protein</fullName>
    </recommendedName>
</protein>
<reference evidence="1" key="1">
    <citation type="submission" date="2018-05" db="EMBL/GenBank/DDBJ databases">
        <authorList>
            <person name="Lanie J.A."/>
            <person name="Ng W.-L."/>
            <person name="Kazmierczak K.M."/>
            <person name="Andrzejewski T.M."/>
            <person name="Davidsen T.M."/>
            <person name="Wayne K.J."/>
            <person name="Tettelin H."/>
            <person name="Glass J.I."/>
            <person name="Rusch D."/>
            <person name="Podicherti R."/>
            <person name="Tsui H.-C.T."/>
            <person name="Winkler M.E."/>
        </authorList>
    </citation>
    <scope>NUCLEOTIDE SEQUENCE</scope>
</reference>
<evidence type="ECO:0008006" key="2">
    <source>
        <dbReference type="Google" id="ProtNLM"/>
    </source>
</evidence>
<organism evidence="1">
    <name type="scientific">marine metagenome</name>
    <dbReference type="NCBI Taxonomy" id="408172"/>
    <lineage>
        <taxon>unclassified sequences</taxon>
        <taxon>metagenomes</taxon>
        <taxon>ecological metagenomes</taxon>
    </lineage>
</organism>
<dbReference type="Gene3D" id="3.40.50.300">
    <property type="entry name" value="P-loop containing nucleotide triphosphate hydrolases"/>
    <property type="match status" value="1"/>
</dbReference>
<dbReference type="GO" id="GO:0005737">
    <property type="term" value="C:cytoplasm"/>
    <property type="evidence" value="ECO:0007669"/>
    <property type="project" value="TreeGrafter"/>
</dbReference>
<dbReference type="PANTHER" id="PTHR10229">
    <property type="entry name" value="GTP-BINDING PROTEIN HFLX"/>
    <property type="match status" value="1"/>
</dbReference>
<accession>A0A382QJ08</accession>
<dbReference type="EMBL" id="UINC01114879">
    <property type="protein sequence ID" value="SVC85499.1"/>
    <property type="molecule type" value="Genomic_DNA"/>
</dbReference>
<dbReference type="GO" id="GO:0043022">
    <property type="term" value="F:ribosome binding"/>
    <property type="evidence" value="ECO:0007669"/>
    <property type="project" value="TreeGrafter"/>
</dbReference>